<dbReference type="AlphaFoldDB" id="M8CMV7"/>
<dbReference type="InterPro" id="IPR017451">
    <property type="entry name" value="F-box-assoc_interact_dom"/>
</dbReference>
<protein>
    <recommendedName>
        <fullName evidence="1">F-box associated beta-propeller type 3 domain-containing protein</fullName>
    </recommendedName>
</protein>
<accession>M8CMV7</accession>
<dbReference type="PANTHER" id="PTHR31111:SF136">
    <property type="entry name" value="F-BOX ASSOCIATED DOMAIN-CONTAINING PROTEIN"/>
    <property type="match status" value="1"/>
</dbReference>
<organism evidence="2">
    <name type="scientific">Aegilops tauschii</name>
    <name type="common">Tausch's goatgrass</name>
    <name type="synonym">Aegilops squarrosa</name>
    <dbReference type="NCBI Taxonomy" id="37682"/>
    <lineage>
        <taxon>Eukaryota</taxon>
        <taxon>Viridiplantae</taxon>
        <taxon>Streptophyta</taxon>
        <taxon>Embryophyta</taxon>
        <taxon>Tracheophyta</taxon>
        <taxon>Spermatophyta</taxon>
        <taxon>Magnoliopsida</taxon>
        <taxon>Liliopsida</taxon>
        <taxon>Poales</taxon>
        <taxon>Poaceae</taxon>
        <taxon>BOP clade</taxon>
        <taxon>Pooideae</taxon>
        <taxon>Triticodae</taxon>
        <taxon>Triticeae</taxon>
        <taxon>Triticinae</taxon>
        <taxon>Aegilops</taxon>
    </lineage>
</organism>
<dbReference type="Pfam" id="PF08268">
    <property type="entry name" value="FBA_3"/>
    <property type="match status" value="1"/>
</dbReference>
<name>M8CMV7_AEGTA</name>
<dbReference type="PANTHER" id="PTHR31111">
    <property type="entry name" value="BNAA05G37150D PROTEIN-RELATED"/>
    <property type="match status" value="1"/>
</dbReference>
<dbReference type="InterPro" id="IPR013187">
    <property type="entry name" value="F-box-assoc_dom_typ3"/>
</dbReference>
<proteinExistence type="predicted"/>
<dbReference type="NCBIfam" id="TIGR01640">
    <property type="entry name" value="F_box_assoc_1"/>
    <property type="match status" value="1"/>
</dbReference>
<evidence type="ECO:0000313" key="2">
    <source>
        <dbReference type="EnsemblPlants" id="EMT24836"/>
    </source>
</evidence>
<feature type="domain" description="F-box associated beta-propeller type 3" evidence="1">
    <location>
        <begin position="65"/>
        <end position="188"/>
    </location>
</feature>
<reference evidence="2" key="1">
    <citation type="submission" date="2015-06" db="UniProtKB">
        <authorList>
            <consortium name="EnsemblPlants"/>
        </authorList>
    </citation>
    <scope>IDENTIFICATION</scope>
</reference>
<evidence type="ECO:0000259" key="1">
    <source>
        <dbReference type="Pfam" id="PF08268"/>
    </source>
</evidence>
<dbReference type="EnsemblPlants" id="EMT24836">
    <property type="protein sequence ID" value="EMT24836"/>
    <property type="gene ID" value="F775_14514"/>
</dbReference>
<sequence>MRCMSIDHLICITGDSNGGARVVDPAIGEVLLTCPKTDVRSRDVYPYVVTCHYTNFGFGRAVPSGSYKLVRLIDDRACEILTLGHGGGWREAQPPPIIVPHDRGSPIAINGVLHFLAKEKLSDDSLLCFDLESEQWKTIEGPRKFVDAAAASVRMTELNGDLCMVLAELHLTDKTYNSIWLLTDQEKGKIHRPCTSIWLLTDQEKGVWTKAYMIPMAPSTSLYVPLRMLETEATQVLIKYSRSSRVPLVLGHPQIGTMCD</sequence>